<sequence length="78" mass="8612">MTTPSERTSAILRTAKFLEKLATAEGVSEGIRREAAGLARHFPRPYDIELVAAVMDKVNDPSVYPIFSIDAPDLNHSR</sequence>
<dbReference type="OrthoDB" id="5956333at2"/>
<dbReference type="Proteomes" id="UP000192761">
    <property type="component" value="Unassembled WGS sequence"/>
</dbReference>
<dbReference type="AlphaFoldDB" id="A0A1W1Y0R5"/>
<evidence type="ECO:0000313" key="2">
    <source>
        <dbReference type="Proteomes" id="UP000192761"/>
    </source>
</evidence>
<proteinExistence type="predicted"/>
<dbReference type="RefSeq" id="WP_084092732.1">
    <property type="nucleotide sequence ID" value="NZ_FWXD01000034.1"/>
</dbReference>
<dbReference type="NCBIfam" id="NF041728">
    <property type="entry name" value="BPSL0761_fam"/>
    <property type="match status" value="1"/>
</dbReference>
<evidence type="ECO:0000313" key="1">
    <source>
        <dbReference type="EMBL" id="SMC29381.1"/>
    </source>
</evidence>
<reference evidence="1 2" key="1">
    <citation type="submission" date="2017-04" db="EMBL/GenBank/DDBJ databases">
        <authorList>
            <person name="Afonso C.L."/>
            <person name="Miller P.J."/>
            <person name="Scott M.A."/>
            <person name="Spackman E."/>
            <person name="Goraichik I."/>
            <person name="Dimitrov K.M."/>
            <person name="Suarez D.L."/>
            <person name="Swayne D.E."/>
        </authorList>
    </citation>
    <scope>NUCLEOTIDE SEQUENCE [LARGE SCALE GENOMIC DNA]</scope>
    <source>
        <strain evidence="1 2">DSM 23236</strain>
    </source>
</reference>
<accession>A0A1W1Y0R5</accession>
<dbReference type="EMBL" id="FWXD01000034">
    <property type="protein sequence ID" value="SMC29381.1"/>
    <property type="molecule type" value="Genomic_DNA"/>
</dbReference>
<name>A0A1W1Y0R5_9NEIS</name>
<dbReference type="InterPro" id="IPR049723">
    <property type="entry name" value="BPSL0761-like"/>
</dbReference>
<keyword evidence="2" id="KW-1185">Reference proteome</keyword>
<organism evidence="1 2">
    <name type="scientific">Andreprevotia lacus DSM 23236</name>
    <dbReference type="NCBI Taxonomy" id="1121001"/>
    <lineage>
        <taxon>Bacteria</taxon>
        <taxon>Pseudomonadati</taxon>
        <taxon>Pseudomonadota</taxon>
        <taxon>Betaproteobacteria</taxon>
        <taxon>Neisseriales</taxon>
        <taxon>Chitinibacteraceae</taxon>
        <taxon>Andreprevotia</taxon>
    </lineage>
</organism>
<protein>
    <submittedName>
        <fullName evidence="1">Uncharacterized protein</fullName>
    </submittedName>
</protein>
<gene>
    <name evidence="1" type="ORF">SAMN02745857_03797</name>
</gene>